<gene>
    <name evidence="8" type="ORF">SAMN05421548_12971</name>
</gene>
<keyword evidence="9" id="KW-1185">Reference proteome</keyword>
<dbReference type="CDD" id="cd03013">
    <property type="entry name" value="PRX5_like"/>
    <property type="match status" value="1"/>
</dbReference>
<dbReference type="GO" id="GO:0045454">
    <property type="term" value="P:cell redox homeostasis"/>
    <property type="evidence" value="ECO:0007669"/>
    <property type="project" value="TreeGrafter"/>
</dbReference>
<dbReference type="InterPro" id="IPR036249">
    <property type="entry name" value="Thioredoxin-like_sf"/>
</dbReference>
<dbReference type="FunFam" id="3.40.30.10:FF:000020">
    <property type="entry name" value="Peroxiredoxin"/>
    <property type="match status" value="1"/>
</dbReference>
<dbReference type="GO" id="GO:0042744">
    <property type="term" value="P:hydrogen peroxide catabolic process"/>
    <property type="evidence" value="ECO:0007669"/>
    <property type="project" value="TreeGrafter"/>
</dbReference>
<accession>A0A1G6Z5T8</accession>
<dbReference type="PANTHER" id="PTHR10430">
    <property type="entry name" value="PEROXIREDOXIN"/>
    <property type="match status" value="1"/>
</dbReference>
<dbReference type="Gene3D" id="3.40.30.10">
    <property type="entry name" value="Glutaredoxin"/>
    <property type="match status" value="1"/>
</dbReference>
<dbReference type="Pfam" id="PF08534">
    <property type="entry name" value="Redoxin"/>
    <property type="match status" value="1"/>
</dbReference>
<comment type="function">
    <text evidence="6">Thiol-specific peroxidase that catalyzes the reduction of hydrogen peroxide and organic hydroperoxides to water and alcohols, respectively. Plays a role in cell protection against oxidative stress by detoxifying peroxides.</text>
</comment>
<dbReference type="RefSeq" id="WP_092003273.1">
    <property type="nucleotide sequence ID" value="NZ_FMYQ01000029.1"/>
</dbReference>
<evidence type="ECO:0000256" key="4">
    <source>
        <dbReference type="ARBA" id="ARBA00023284"/>
    </source>
</evidence>
<feature type="active site" description="Cysteine sulfenic acid (-SOH) intermediate" evidence="5">
    <location>
        <position position="55"/>
    </location>
</feature>
<dbReference type="GO" id="GO:0034599">
    <property type="term" value="P:cellular response to oxidative stress"/>
    <property type="evidence" value="ECO:0007669"/>
    <property type="project" value="InterPro"/>
</dbReference>
<keyword evidence="1 6" id="KW-0575">Peroxidase</keyword>
<keyword evidence="2 6" id="KW-0049">Antioxidant</keyword>
<organism evidence="8 9">
    <name type="scientific">Paraburkholderia lycopersici</name>
    <dbReference type="NCBI Taxonomy" id="416944"/>
    <lineage>
        <taxon>Bacteria</taxon>
        <taxon>Pseudomonadati</taxon>
        <taxon>Pseudomonadota</taxon>
        <taxon>Betaproteobacteria</taxon>
        <taxon>Burkholderiales</taxon>
        <taxon>Burkholderiaceae</taxon>
        <taxon>Paraburkholderia</taxon>
    </lineage>
</organism>
<dbReference type="SUPFAM" id="SSF52833">
    <property type="entry name" value="Thioredoxin-like"/>
    <property type="match status" value="1"/>
</dbReference>
<dbReference type="STRING" id="416944.SAMN05421548_12971"/>
<evidence type="ECO:0000259" key="7">
    <source>
        <dbReference type="PROSITE" id="PS51352"/>
    </source>
</evidence>
<dbReference type="PROSITE" id="PS51352">
    <property type="entry name" value="THIOREDOXIN_2"/>
    <property type="match status" value="1"/>
</dbReference>
<evidence type="ECO:0000256" key="5">
    <source>
        <dbReference type="PIRSR" id="PIRSR637944-1"/>
    </source>
</evidence>
<dbReference type="Proteomes" id="UP000198908">
    <property type="component" value="Unassembled WGS sequence"/>
</dbReference>
<evidence type="ECO:0000256" key="3">
    <source>
        <dbReference type="ARBA" id="ARBA00023002"/>
    </source>
</evidence>
<proteinExistence type="inferred from homology"/>
<dbReference type="GO" id="GO:0008379">
    <property type="term" value="F:thioredoxin peroxidase activity"/>
    <property type="evidence" value="ECO:0007669"/>
    <property type="project" value="InterPro"/>
</dbReference>
<dbReference type="OrthoDB" id="9800621at2"/>
<comment type="catalytic activity">
    <reaction evidence="6">
        <text>a hydroperoxide + 2 glutathione = an alcohol + glutathione disulfide + H2O</text>
        <dbReference type="Rhea" id="RHEA:62632"/>
        <dbReference type="ChEBI" id="CHEBI:15377"/>
        <dbReference type="ChEBI" id="CHEBI:30879"/>
        <dbReference type="ChEBI" id="CHEBI:35924"/>
        <dbReference type="ChEBI" id="CHEBI:57925"/>
        <dbReference type="ChEBI" id="CHEBI:58297"/>
        <dbReference type="EC" id="1.11.1.27"/>
    </reaction>
</comment>
<keyword evidence="3 6" id="KW-0560">Oxidoreductase</keyword>
<reference evidence="9" key="1">
    <citation type="submission" date="2016-09" db="EMBL/GenBank/DDBJ databases">
        <authorList>
            <person name="Varghese N."/>
            <person name="Submissions S."/>
        </authorList>
    </citation>
    <scope>NUCLEOTIDE SEQUENCE [LARGE SCALE GENOMIC DNA]</scope>
    <source>
        <strain evidence="9">TNe-862</strain>
    </source>
</reference>
<dbReference type="AlphaFoldDB" id="A0A1G6Z5T8"/>
<protein>
    <recommendedName>
        <fullName evidence="6">Glutathione-dependent peroxiredoxin</fullName>
        <ecNumber evidence="6">1.11.1.27</ecNumber>
    </recommendedName>
</protein>
<comment type="similarity">
    <text evidence="6">Belongs to the peroxiredoxin family. Prx5 subfamily.</text>
</comment>
<dbReference type="PANTHER" id="PTHR10430:SF16">
    <property type="entry name" value="PEROXIREDOXIN-5, MITOCHONDRIAL"/>
    <property type="match status" value="1"/>
</dbReference>
<dbReference type="EC" id="1.11.1.27" evidence="6"/>
<dbReference type="InterPro" id="IPR013766">
    <property type="entry name" value="Thioredoxin_domain"/>
</dbReference>
<keyword evidence="4 6" id="KW-0676">Redox-active center</keyword>
<evidence type="ECO:0000256" key="2">
    <source>
        <dbReference type="ARBA" id="ARBA00022862"/>
    </source>
</evidence>
<sequence length="169" mass="18110">MIKQGETLPDATLFEFVEDAREGCTLGPNSFDVRTEAAGKRVVIFGLPGAFTPTCSAKHVPGYVEHYDALRAAGVDEIWCVSVNDAFVMGAWGRDQRTSGKVRMMADGSAALTRALGLEQDLSARGMGIRSQRYAMVIDDGVVKTLHVEAPGKFEVSDAASILATLTRA</sequence>
<evidence type="ECO:0000313" key="9">
    <source>
        <dbReference type="Proteomes" id="UP000198908"/>
    </source>
</evidence>
<feature type="domain" description="Thioredoxin" evidence="7">
    <location>
        <begin position="2"/>
        <end position="168"/>
    </location>
</feature>
<evidence type="ECO:0000256" key="1">
    <source>
        <dbReference type="ARBA" id="ARBA00022559"/>
    </source>
</evidence>
<evidence type="ECO:0000256" key="6">
    <source>
        <dbReference type="RuleBase" id="RU366011"/>
    </source>
</evidence>
<dbReference type="EMBL" id="FMYQ01000029">
    <property type="protein sequence ID" value="SDD97235.1"/>
    <property type="molecule type" value="Genomic_DNA"/>
</dbReference>
<dbReference type="InterPro" id="IPR013740">
    <property type="entry name" value="Redoxin"/>
</dbReference>
<name>A0A1G6Z5T8_9BURK</name>
<dbReference type="InterPro" id="IPR037944">
    <property type="entry name" value="PRX5-like"/>
</dbReference>
<dbReference type="GO" id="GO:0005737">
    <property type="term" value="C:cytoplasm"/>
    <property type="evidence" value="ECO:0007669"/>
    <property type="project" value="TreeGrafter"/>
</dbReference>
<evidence type="ECO:0000313" key="8">
    <source>
        <dbReference type="EMBL" id="SDD97235.1"/>
    </source>
</evidence>